<dbReference type="InterPro" id="IPR039426">
    <property type="entry name" value="TonB-dep_rcpt-like"/>
</dbReference>
<dbReference type="Gene3D" id="2.60.40.1120">
    <property type="entry name" value="Carboxypeptidase-like, regulatory domain"/>
    <property type="match status" value="1"/>
</dbReference>
<comment type="caution">
    <text evidence="12">The sequence shown here is derived from an EMBL/GenBank/DDBJ whole genome shotgun (WGS) entry which is preliminary data.</text>
</comment>
<dbReference type="AlphaFoldDB" id="A0A9X2JCM9"/>
<dbReference type="Proteomes" id="UP001155182">
    <property type="component" value="Unassembled WGS sequence"/>
</dbReference>
<keyword evidence="2" id="KW-0813">Transport</keyword>
<dbReference type="EMBL" id="JAMWYS010000034">
    <property type="protein sequence ID" value="MCO4293243.1"/>
    <property type="molecule type" value="Genomic_DNA"/>
</dbReference>
<feature type="chain" id="PRO_5040911147" evidence="9">
    <location>
        <begin position="23"/>
        <end position="791"/>
    </location>
</feature>
<dbReference type="GO" id="GO:0015344">
    <property type="term" value="F:siderophore uptake transmembrane transporter activity"/>
    <property type="evidence" value="ECO:0007669"/>
    <property type="project" value="TreeGrafter"/>
</dbReference>
<evidence type="ECO:0000259" key="11">
    <source>
        <dbReference type="Pfam" id="PF07715"/>
    </source>
</evidence>
<dbReference type="RefSeq" id="WP_252587746.1">
    <property type="nucleotide sequence ID" value="NZ_JAMWYS010000034.1"/>
</dbReference>
<proteinExistence type="inferred from homology"/>
<keyword evidence="5 8" id="KW-0798">TonB box</keyword>
<feature type="domain" description="TonB-dependent receptor plug" evidence="11">
    <location>
        <begin position="123"/>
        <end position="225"/>
    </location>
</feature>
<evidence type="ECO:0000313" key="12">
    <source>
        <dbReference type="EMBL" id="MCO4293243.1"/>
    </source>
</evidence>
<dbReference type="InterPro" id="IPR000531">
    <property type="entry name" value="Beta-barrel_TonB"/>
</dbReference>
<dbReference type="InterPro" id="IPR008969">
    <property type="entry name" value="CarboxyPept-like_regulatory"/>
</dbReference>
<dbReference type="SUPFAM" id="SSF56935">
    <property type="entry name" value="Porins"/>
    <property type="match status" value="1"/>
</dbReference>
<evidence type="ECO:0000256" key="9">
    <source>
        <dbReference type="SAM" id="SignalP"/>
    </source>
</evidence>
<evidence type="ECO:0000256" key="3">
    <source>
        <dbReference type="ARBA" id="ARBA00022452"/>
    </source>
</evidence>
<comment type="subcellular location">
    <subcellularLocation>
        <location evidence="1">Cell outer membrane</location>
        <topology evidence="1">Multi-pass membrane protein</topology>
    </subcellularLocation>
</comment>
<feature type="signal peptide" evidence="9">
    <location>
        <begin position="1"/>
        <end position="22"/>
    </location>
</feature>
<keyword evidence="7" id="KW-0998">Cell outer membrane</keyword>
<dbReference type="InterPro" id="IPR012910">
    <property type="entry name" value="Plug_dom"/>
</dbReference>
<evidence type="ECO:0000259" key="10">
    <source>
        <dbReference type="Pfam" id="PF00593"/>
    </source>
</evidence>
<evidence type="ECO:0000256" key="2">
    <source>
        <dbReference type="ARBA" id="ARBA00022448"/>
    </source>
</evidence>
<protein>
    <submittedName>
        <fullName evidence="12">TonB-dependent receptor</fullName>
    </submittedName>
</protein>
<keyword evidence="6 8" id="KW-0472">Membrane</keyword>
<comment type="similarity">
    <text evidence="8">Belongs to the TonB-dependent receptor family.</text>
</comment>
<dbReference type="PANTHER" id="PTHR30069">
    <property type="entry name" value="TONB-DEPENDENT OUTER MEMBRANE RECEPTOR"/>
    <property type="match status" value="1"/>
</dbReference>
<dbReference type="Gene3D" id="2.40.170.20">
    <property type="entry name" value="TonB-dependent receptor, beta-barrel domain"/>
    <property type="match status" value="1"/>
</dbReference>
<evidence type="ECO:0000256" key="7">
    <source>
        <dbReference type="ARBA" id="ARBA00023237"/>
    </source>
</evidence>
<dbReference type="Pfam" id="PF00593">
    <property type="entry name" value="TonB_dep_Rec_b-barrel"/>
    <property type="match status" value="1"/>
</dbReference>
<dbReference type="InterPro" id="IPR036942">
    <property type="entry name" value="Beta-barrel_TonB_sf"/>
</dbReference>
<dbReference type="Pfam" id="PF13620">
    <property type="entry name" value="CarboxypepD_reg"/>
    <property type="match status" value="1"/>
</dbReference>
<keyword evidence="9" id="KW-0732">Signal</keyword>
<dbReference type="InterPro" id="IPR037066">
    <property type="entry name" value="Plug_dom_sf"/>
</dbReference>
<dbReference type="Pfam" id="PF07715">
    <property type="entry name" value="Plug"/>
    <property type="match status" value="1"/>
</dbReference>
<evidence type="ECO:0000256" key="6">
    <source>
        <dbReference type="ARBA" id="ARBA00023136"/>
    </source>
</evidence>
<evidence type="ECO:0000256" key="8">
    <source>
        <dbReference type="RuleBase" id="RU003357"/>
    </source>
</evidence>
<keyword evidence="13" id="KW-1185">Reference proteome</keyword>
<keyword evidence="3" id="KW-1134">Transmembrane beta strand</keyword>
<evidence type="ECO:0000313" key="13">
    <source>
        <dbReference type="Proteomes" id="UP001155182"/>
    </source>
</evidence>
<name>A0A9X2JCM9_9SPHI</name>
<keyword evidence="4" id="KW-0812">Transmembrane</keyword>
<accession>A0A9X2JCM9</accession>
<dbReference type="GO" id="GO:0009279">
    <property type="term" value="C:cell outer membrane"/>
    <property type="evidence" value="ECO:0007669"/>
    <property type="project" value="UniProtKB-SubCell"/>
</dbReference>
<sequence length="791" mass="88690">MIQLKHYFIFLLFLVFSIKAFAQNGTIKGIVNDVYTNEPLAGVTITIQRINQTAVTDSAGHYSISNLPPGLYNLSVYFLGYKPKSVSEVQVTNSRAALVNIVLEADAKSLGEVEVRASSYKPDETPLSLRTIGVAEIKRNPGGNRDISKVVQSLPGVGQPVSFRNDIIIRGGAPNENRFYLDDIEIPNLNHFTTQGSSGGPVGMINVDFINQVDFYSGAFPANRGNALSSVFQFKQKDGRSDRQAASFTIGATDLAVSAEGPISKKTTYFASIRRSYLQFLFKALDLPFLPTYNDLQFKIKTKIDSKNEISFLGLGAIDRFKLNTQANDTEAKQYILANLATNKQDNYTLGVAYKHFRAKGFTTVALSRNYLNNTTVKYFDNNEDLPKKIDYGSTEAENKLRVENADKYEEWKISYGANFETARYTTDTYNLTPYSETVNYTSKLNILKYGFYGQVSRGFFNENLTLSVGVRGDGSDFSALTSNPFKQLSPRFSAAYNLTSSLSINFNTGLYYQLPAYTVLGYRNPDGNLSNKSVKYISSYHTVLGLEYNTNANLRFTIEGFYKQYYNYPVIAFQGDTVNLANLGGDFGVVGNEQVIGLKGGRSYGLEFLAQQRLNKGFYGIVAITLVRSEFKDKHDNYVPSAWDSRYILSLTAGKVFKRNWELGAKLRFSGGAPYTPYDVPFSAEKTNWLIYPQGTFDYDQLNTLRLGNFYQFDLRLDKKYPFKKWNLNFYVDIQNITNNVYNGVPYLDVVKDVNGAPVTDPTDPTRWQMKSVNNESGNIVPTLGVILEL</sequence>
<evidence type="ECO:0000256" key="5">
    <source>
        <dbReference type="ARBA" id="ARBA00023077"/>
    </source>
</evidence>
<reference evidence="12" key="1">
    <citation type="submission" date="2022-06" db="EMBL/GenBank/DDBJ databases">
        <title>Solitalea sp. MAHUQ-68 isolated from rhizospheric soil.</title>
        <authorList>
            <person name="Huq M.A."/>
        </authorList>
    </citation>
    <scope>NUCLEOTIDE SEQUENCE</scope>
    <source>
        <strain evidence="12">MAHUQ-68</strain>
    </source>
</reference>
<feature type="domain" description="TonB-dependent receptor-like beta-barrel" evidence="10">
    <location>
        <begin position="321"/>
        <end position="734"/>
    </location>
</feature>
<dbReference type="PANTHER" id="PTHR30069:SF57">
    <property type="entry name" value="TONB-DEPENDENT RECEPTOR"/>
    <property type="match status" value="1"/>
</dbReference>
<keyword evidence="12" id="KW-0675">Receptor</keyword>
<evidence type="ECO:0000256" key="1">
    <source>
        <dbReference type="ARBA" id="ARBA00004571"/>
    </source>
</evidence>
<dbReference type="Gene3D" id="2.170.130.10">
    <property type="entry name" value="TonB-dependent receptor, plug domain"/>
    <property type="match status" value="1"/>
</dbReference>
<dbReference type="SUPFAM" id="SSF49464">
    <property type="entry name" value="Carboxypeptidase regulatory domain-like"/>
    <property type="match status" value="1"/>
</dbReference>
<gene>
    <name evidence="12" type="ORF">NF867_10240</name>
</gene>
<evidence type="ECO:0000256" key="4">
    <source>
        <dbReference type="ARBA" id="ARBA00022692"/>
    </source>
</evidence>
<organism evidence="12 13">
    <name type="scientific">Solitalea agri</name>
    <dbReference type="NCBI Taxonomy" id="2953739"/>
    <lineage>
        <taxon>Bacteria</taxon>
        <taxon>Pseudomonadati</taxon>
        <taxon>Bacteroidota</taxon>
        <taxon>Sphingobacteriia</taxon>
        <taxon>Sphingobacteriales</taxon>
        <taxon>Sphingobacteriaceae</taxon>
        <taxon>Solitalea</taxon>
    </lineage>
</organism>
<dbReference type="GO" id="GO:0044718">
    <property type="term" value="P:siderophore transmembrane transport"/>
    <property type="evidence" value="ECO:0007669"/>
    <property type="project" value="TreeGrafter"/>
</dbReference>